<proteinExistence type="predicted"/>
<feature type="region of interest" description="Disordered" evidence="1">
    <location>
        <begin position="1"/>
        <end position="22"/>
    </location>
</feature>
<accession>A0A9P4TTA7</accession>
<organism evidence="2 3">
    <name type="scientific">Tothia fuscella</name>
    <dbReference type="NCBI Taxonomy" id="1048955"/>
    <lineage>
        <taxon>Eukaryota</taxon>
        <taxon>Fungi</taxon>
        <taxon>Dikarya</taxon>
        <taxon>Ascomycota</taxon>
        <taxon>Pezizomycotina</taxon>
        <taxon>Dothideomycetes</taxon>
        <taxon>Pleosporomycetidae</taxon>
        <taxon>Venturiales</taxon>
        <taxon>Cylindrosympodiaceae</taxon>
        <taxon>Tothia</taxon>
    </lineage>
</organism>
<keyword evidence="3" id="KW-1185">Reference proteome</keyword>
<feature type="compositionally biased region" description="Low complexity" evidence="1">
    <location>
        <begin position="82"/>
        <end position="97"/>
    </location>
</feature>
<feature type="region of interest" description="Disordered" evidence="1">
    <location>
        <begin position="82"/>
        <end position="105"/>
    </location>
</feature>
<dbReference type="AlphaFoldDB" id="A0A9P4TTA7"/>
<evidence type="ECO:0000313" key="2">
    <source>
        <dbReference type="EMBL" id="KAF2422133.1"/>
    </source>
</evidence>
<reference evidence="2" key="1">
    <citation type="journal article" date="2020" name="Stud. Mycol.">
        <title>101 Dothideomycetes genomes: a test case for predicting lifestyles and emergence of pathogens.</title>
        <authorList>
            <person name="Haridas S."/>
            <person name="Albert R."/>
            <person name="Binder M."/>
            <person name="Bloem J."/>
            <person name="Labutti K."/>
            <person name="Salamov A."/>
            <person name="Andreopoulos B."/>
            <person name="Baker S."/>
            <person name="Barry K."/>
            <person name="Bills G."/>
            <person name="Bluhm B."/>
            <person name="Cannon C."/>
            <person name="Castanera R."/>
            <person name="Culley D."/>
            <person name="Daum C."/>
            <person name="Ezra D."/>
            <person name="Gonzalez J."/>
            <person name="Henrissat B."/>
            <person name="Kuo A."/>
            <person name="Liang C."/>
            <person name="Lipzen A."/>
            <person name="Lutzoni F."/>
            <person name="Magnuson J."/>
            <person name="Mondo S."/>
            <person name="Nolan M."/>
            <person name="Ohm R."/>
            <person name="Pangilinan J."/>
            <person name="Park H.-J."/>
            <person name="Ramirez L."/>
            <person name="Alfaro M."/>
            <person name="Sun H."/>
            <person name="Tritt A."/>
            <person name="Yoshinaga Y."/>
            <person name="Zwiers L.-H."/>
            <person name="Turgeon B."/>
            <person name="Goodwin S."/>
            <person name="Spatafora J."/>
            <person name="Crous P."/>
            <person name="Grigoriev I."/>
        </authorList>
    </citation>
    <scope>NUCLEOTIDE SEQUENCE</scope>
    <source>
        <strain evidence="2">CBS 130266</strain>
    </source>
</reference>
<protein>
    <submittedName>
        <fullName evidence="2">Uncharacterized protein</fullName>
    </submittedName>
</protein>
<evidence type="ECO:0000256" key="1">
    <source>
        <dbReference type="SAM" id="MobiDB-lite"/>
    </source>
</evidence>
<name>A0A9P4TTA7_9PEZI</name>
<comment type="caution">
    <text evidence="2">The sequence shown here is derived from an EMBL/GenBank/DDBJ whole genome shotgun (WGS) entry which is preliminary data.</text>
</comment>
<dbReference type="Proteomes" id="UP000800235">
    <property type="component" value="Unassembled WGS sequence"/>
</dbReference>
<gene>
    <name evidence="2" type="ORF">EJ08DRAFT_653250</name>
</gene>
<evidence type="ECO:0000313" key="3">
    <source>
        <dbReference type="Proteomes" id="UP000800235"/>
    </source>
</evidence>
<feature type="compositionally biased region" description="Polar residues" evidence="1">
    <location>
        <begin position="1"/>
        <end position="13"/>
    </location>
</feature>
<dbReference type="EMBL" id="MU007093">
    <property type="protein sequence ID" value="KAF2422133.1"/>
    <property type="molecule type" value="Genomic_DNA"/>
</dbReference>
<sequence length="105" mass="10960">MATEPVNATNGALSLTAGPEKQSLPAPVNIAETEEQSFPALVNIAEIEEEQSLPAPVNTAETEEEPFLDPVNTVEPTLARPVSASSDLSVLSSSIVTSDDRKSGI</sequence>